<proteinExistence type="predicted"/>
<keyword evidence="3" id="KW-1185">Reference proteome</keyword>
<evidence type="ECO:0000313" key="3">
    <source>
        <dbReference type="Proteomes" id="UP001221189"/>
    </source>
</evidence>
<dbReference type="InterPro" id="IPR011990">
    <property type="entry name" value="TPR-like_helical_dom_sf"/>
</dbReference>
<feature type="signal peptide" evidence="1">
    <location>
        <begin position="1"/>
        <end position="26"/>
    </location>
</feature>
<evidence type="ECO:0008006" key="4">
    <source>
        <dbReference type="Google" id="ProtNLM"/>
    </source>
</evidence>
<accession>A0ABT5KCY2</accession>
<dbReference type="Proteomes" id="UP001221189">
    <property type="component" value="Unassembled WGS sequence"/>
</dbReference>
<dbReference type="EMBL" id="JAQQXT010000004">
    <property type="protein sequence ID" value="MDC8771424.1"/>
    <property type="molecule type" value="Genomic_DNA"/>
</dbReference>
<dbReference type="Gene3D" id="1.25.40.10">
    <property type="entry name" value="Tetratricopeptide repeat domain"/>
    <property type="match status" value="1"/>
</dbReference>
<evidence type="ECO:0000313" key="2">
    <source>
        <dbReference type="EMBL" id="MDC8771424.1"/>
    </source>
</evidence>
<evidence type="ECO:0000256" key="1">
    <source>
        <dbReference type="SAM" id="SignalP"/>
    </source>
</evidence>
<keyword evidence="1" id="KW-0732">Signal</keyword>
<dbReference type="RefSeq" id="WP_273599723.1">
    <property type="nucleotide sequence ID" value="NZ_JAQQXT010000004.1"/>
</dbReference>
<reference evidence="2 3" key="1">
    <citation type="submission" date="2022-10" db="EMBL/GenBank/DDBJ databases">
        <title>Paucibacter sp. hw1 Genome sequencing.</title>
        <authorList>
            <person name="Park S."/>
        </authorList>
    </citation>
    <scope>NUCLEOTIDE SEQUENCE [LARGE SCALE GENOMIC DNA]</scope>
    <source>
        <strain evidence="3">hw1</strain>
    </source>
</reference>
<gene>
    <name evidence="2" type="ORF">PRZ03_07550</name>
</gene>
<name>A0ABT5KCY2_9BURK</name>
<protein>
    <recommendedName>
        <fullName evidence="4">Tetratricopeptide repeat protein</fullName>
    </recommendedName>
</protein>
<comment type="caution">
    <text evidence="2">The sequence shown here is derived from an EMBL/GenBank/DDBJ whole genome shotgun (WGS) entry which is preliminary data.</text>
</comment>
<feature type="chain" id="PRO_5045608149" description="Tetratricopeptide repeat protein" evidence="1">
    <location>
        <begin position="27"/>
        <end position="214"/>
    </location>
</feature>
<organism evidence="2 3">
    <name type="scientific">Roseateles albus</name>
    <dbReference type="NCBI Taxonomy" id="2987525"/>
    <lineage>
        <taxon>Bacteria</taxon>
        <taxon>Pseudomonadati</taxon>
        <taxon>Pseudomonadota</taxon>
        <taxon>Betaproteobacteria</taxon>
        <taxon>Burkholderiales</taxon>
        <taxon>Sphaerotilaceae</taxon>
        <taxon>Roseateles</taxon>
    </lineage>
</organism>
<dbReference type="SUPFAM" id="SSF48452">
    <property type="entry name" value="TPR-like"/>
    <property type="match status" value="1"/>
</dbReference>
<sequence length="214" mass="22536">MKSSRFTLSRQALALTALPGAAYPLAATAAAHQHASDLVSEQNLPYWQAHAPGCSAEQIRVKLASVHVLNGSASTLAEASARALGGQPCDATRTGSRSLSALVATPVDLTSAVAAQITASGENGSAEGRTKLFDNSVGSKWLTFSLGLLLAEEKRMPEAASALTRAAKLPPERAKVHYNLGLVHQGLGQRKAASVRWPFNRQRRCAGLGLRMRS</sequence>